<dbReference type="Gene3D" id="3.40.50.150">
    <property type="entry name" value="Vaccinia Virus protein VP39"/>
    <property type="match status" value="1"/>
</dbReference>
<sequence>MGRRNRNVNKFAQRKRDRKEQAKNPIKKPDEDNRKHYEDIVRENASFEEYYKGQNVCPQVEWNTFMQTLKENLPTAFRITGSKGEADALLNIIKSEYFAEILNKKSKEEITSEPQEEIKPITLPWYYVYHFLYKN</sequence>
<keyword evidence="3" id="KW-1185">Reference proteome</keyword>
<feature type="region of interest" description="Disordered" evidence="1">
    <location>
        <begin position="1"/>
        <end position="35"/>
    </location>
</feature>
<dbReference type="PANTHER" id="PTHR22808">
    <property type="entry name" value="NCL1 YEAST -RELATED NOL1/NOP2/FMU SUN DOMAIN-CONTAINING"/>
    <property type="match status" value="1"/>
</dbReference>
<dbReference type="InterPro" id="IPR029063">
    <property type="entry name" value="SAM-dependent_MTases_sf"/>
</dbReference>
<reference evidence="2 3" key="1">
    <citation type="journal article" date="2019" name="Commun. Biol.">
        <title>The bagworm genome reveals a unique fibroin gene that provides high tensile strength.</title>
        <authorList>
            <person name="Kono N."/>
            <person name="Nakamura H."/>
            <person name="Ohtoshi R."/>
            <person name="Tomita M."/>
            <person name="Numata K."/>
            <person name="Arakawa K."/>
        </authorList>
    </citation>
    <scope>NUCLEOTIDE SEQUENCE [LARGE SCALE GENOMIC DNA]</scope>
</reference>
<comment type="caution">
    <text evidence="2">The sequence shown here is derived from an EMBL/GenBank/DDBJ whole genome shotgun (WGS) entry which is preliminary data.</text>
</comment>
<dbReference type="GO" id="GO:0016428">
    <property type="term" value="F:tRNA (cytidine-5-)-methyltransferase activity"/>
    <property type="evidence" value="ECO:0007669"/>
    <property type="project" value="TreeGrafter"/>
</dbReference>
<feature type="compositionally biased region" description="Basic and acidic residues" evidence="1">
    <location>
        <begin position="18"/>
        <end position="35"/>
    </location>
</feature>
<evidence type="ECO:0000256" key="1">
    <source>
        <dbReference type="SAM" id="MobiDB-lite"/>
    </source>
</evidence>
<dbReference type="GO" id="GO:0005634">
    <property type="term" value="C:nucleus"/>
    <property type="evidence" value="ECO:0007669"/>
    <property type="project" value="TreeGrafter"/>
</dbReference>
<dbReference type="GO" id="GO:0030488">
    <property type="term" value="P:tRNA methylation"/>
    <property type="evidence" value="ECO:0007669"/>
    <property type="project" value="TreeGrafter"/>
</dbReference>
<evidence type="ECO:0000313" key="2">
    <source>
        <dbReference type="EMBL" id="GBP79516.1"/>
    </source>
</evidence>
<dbReference type="PANTHER" id="PTHR22808:SF1">
    <property type="entry name" value="RNA CYTOSINE-C(5)-METHYLTRANSFERASE NSUN2-RELATED"/>
    <property type="match status" value="1"/>
</dbReference>
<dbReference type="STRING" id="151549.A0A4C1YT98"/>
<dbReference type="EMBL" id="BGZK01001416">
    <property type="protein sequence ID" value="GBP79516.1"/>
    <property type="molecule type" value="Genomic_DNA"/>
</dbReference>
<feature type="compositionally biased region" description="Basic residues" evidence="1">
    <location>
        <begin position="1"/>
        <end position="17"/>
    </location>
</feature>
<dbReference type="AlphaFoldDB" id="A0A4C1YT98"/>
<gene>
    <name evidence="2" type="ORF">EVAR_58527_1</name>
</gene>
<accession>A0A4C1YT98</accession>
<name>A0A4C1YT98_EUMVA</name>
<dbReference type="OrthoDB" id="6093671at2759"/>
<dbReference type="GO" id="GO:0005737">
    <property type="term" value="C:cytoplasm"/>
    <property type="evidence" value="ECO:0007669"/>
    <property type="project" value="TreeGrafter"/>
</dbReference>
<protein>
    <submittedName>
        <fullName evidence="2">Uncharacterized protein</fullName>
    </submittedName>
</protein>
<organism evidence="2 3">
    <name type="scientific">Eumeta variegata</name>
    <name type="common">Bagworm moth</name>
    <name type="synonym">Eumeta japonica</name>
    <dbReference type="NCBI Taxonomy" id="151549"/>
    <lineage>
        <taxon>Eukaryota</taxon>
        <taxon>Metazoa</taxon>
        <taxon>Ecdysozoa</taxon>
        <taxon>Arthropoda</taxon>
        <taxon>Hexapoda</taxon>
        <taxon>Insecta</taxon>
        <taxon>Pterygota</taxon>
        <taxon>Neoptera</taxon>
        <taxon>Endopterygota</taxon>
        <taxon>Lepidoptera</taxon>
        <taxon>Glossata</taxon>
        <taxon>Ditrysia</taxon>
        <taxon>Tineoidea</taxon>
        <taxon>Psychidae</taxon>
        <taxon>Oiketicinae</taxon>
        <taxon>Eumeta</taxon>
    </lineage>
</organism>
<dbReference type="GO" id="GO:0000049">
    <property type="term" value="F:tRNA binding"/>
    <property type="evidence" value="ECO:0007669"/>
    <property type="project" value="TreeGrafter"/>
</dbReference>
<proteinExistence type="predicted"/>
<dbReference type="InterPro" id="IPR023267">
    <property type="entry name" value="RCMT"/>
</dbReference>
<evidence type="ECO:0000313" key="3">
    <source>
        <dbReference type="Proteomes" id="UP000299102"/>
    </source>
</evidence>
<dbReference type="Proteomes" id="UP000299102">
    <property type="component" value="Unassembled WGS sequence"/>
</dbReference>